<gene>
    <name evidence="1" type="ORF">SAMN06269250_4607</name>
</gene>
<organism evidence="1 2">
    <name type="scientific">Spirosoma fluviale</name>
    <dbReference type="NCBI Taxonomy" id="1597977"/>
    <lineage>
        <taxon>Bacteria</taxon>
        <taxon>Pseudomonadati</taxon>
        <taxon>Bacteroidota</taxon>
        <taxon>Cytophagia</taxon>
        <taxon>Cytophagales</taxon>
        <taxon>Cytophagaceae</taxon>
        <taxon>Spirosoma</taxon>
    </lineage>
</organism>
<evidence type="ECO:0000313" key="1">
    <source>
        <dbReference type="EMBL" id="SOD94691.1"/>
    </source>
</evidence>
<protein>
    <submittedName>
        <fullName evidence="1">Uncharacterized protein</fullName>
    </submittedName>
</protein>
<evidence type="ECO:0000313" key="2">
    <source>
        <dbReference type="Proteomes" id="UP000219452"/>
    </source>
</evidence>
<dbReference type="RefSeq" id="WP_097128765.1">
    <property type="nucleotide sequence ID" value="NZ_OCNH01000004.1"/>
</dbReference>
<dbReference type="OrthoDB" id="960345at2"/>
<dbReference type="AlphaFoldDB" id="A0A286GGP2"/>
<name>A0A286GGP2_9BACT</name>
<dbReference type="Proteomes" id="UP000219452">
    <property type="component" value="Unassembled WGS sequence"/>
</dbReference>
<dbReference type="EMBL" id="OCNH01000004">
    <property type="protein sequence ID" value="SOD94691.1"/>
    <property type="molecule type" value="Genomic_DNA"/>
</dbReference>
<accession>A0A286GGP2</accession>
<keyword evidence="2" id="KW-1185">Reference proteome</keyword>
<proteinExistence type="predicted"/>
<reference evidence="2" key="1">
    <citation type="submission" date="2017-09" db="EMBL/GenBank/DDBJ databases">
        <authorList>
            <person name="Varghese N."/>
            <person name="Submissions S."/>
        </authorList>
    </citation>
    <scope>NUCLEOTIDE SEQUENCE [LARGE SCALE GENOMIC DNA]</scope>
    <source>
        <strain evidence="2">DSM 29961</strain>
    </source>
</reference>
<sequence>MPSHALDQRLFERTNNLTDDNNTVLASPQDGIDLINNWLRVIEGNTATQLIEADLKELRDELTLDEPDADRVKGLLLNLADNTALVAQSRNVQEQTEGKLDDVAFTLRTLAGL</sequence>